<accession>A0A5R9EGN6</accession>
<sequence>MGRKVQTFNFHFHNGGQWEIPVELVGDIWIKRVSTSLGRINDGEIVEIHPSEAFRMELLPEADTFQTTDINQGGLEAGMFETVIKNQDIERLTVVWDNEDSEEVYFPFEVTEESGTVNKFMSGKIQDGKLFLVIDVNNHVNDIYPN</sequence>
<dbReference type="AlphaFoldDB" id="A0A5R9EGN6"/>
<dbReference type="RefSeq" id="WP_138403506.1">
    <property type="nucleotide sequence ID" value="NZ_VBSP01000001.1"/>
</dbReference>
<dbReference type="OrthoDB" id="2301034at2"/>
<comment type="caution">
    <text evidence="1">The sequence shown here is derived from an EMBL/GenBank/DDBJ whole genome shotgun (WGS) entry which is preliminary data.</text>
</comment>
<dbReference type="Proteomes" id="UP000306420">
    <property type="component" value="Unassembled WGS sequence"/>
</dbReference>
<dbReference type="EMBL" id="VBSP01000001">
    <property type="protein sequence ID" value="TLQ49584.1"/>
    <property type="molecule type" value="Genomic_DNA"/>
</dbReference>
<reference evidence="1 2" key="1">
    <citation type="submission" date="2019-05" db="EMBL/GenBank/DDBJ databases">
        <title>The metagenome of a microbial culture collection derived from dairy environment covers the genomic content of the human microbiome.</title>
        <authorList>
            <person name="Roder T."/>
            <person name="Wuthrich D."/>
            <person name="Sattari Z."/>
            <person name="Von Ah U."/>
            <person name="Bar C."/>
            <person name="Ronchi F."/>
            <person name="Macpherson A.J."/>
            <person name="Ganal-Vonarburg S.C."/>
            <person name="Bruggmann R."/>
            <person name="Vergeres G."/>
        </authorList>
    </citation>
    <scope>NUCLEOTIDE SEQUENCE [LARGE SCALE GENOMIC DNA]</scope>
    <source>
        <strain evidence="1 2">FAM 24227</strain>
    </source>
</reference>
<proteinExistence type="predicted"/>
<evidence type="ECO:0000313" key="1">
    <source>
        <dbReference type="EMBL" id="TLQ49584.1"/>
    </source>
</evidence>
<protein>
    <submittedName>
        <fullName evidence="1">Uncharacterized protein</fullName>
    </submittedName>
</protein>
<organism evidence="1 2">
    <name type="scientific">Ruoffia tabacinasalis</name>
    <dbReference type="NCBI Taxonomy" id="87458"/>
    <lineage>
        <taxon>Bacteria</taxon>
        <taxon>Bacillati</taxon>
        <taxon>Bacillota</taxon>
        <taxon>Bacilli</taxon>
        <taxon>Lactobacillales</taxon>
        <taxon>Aerococcaceae</taxon>
        <taxon>Ruoffia</taxon>
    </lineage>
</organism>
<evidence type="ECO:0000313" key="2">
    <source>
        <dbReference type="Proteomes" id="UP000306420"/>
    </source>
</evidence>
<gene>
    <name evidence="1" type="ORF">FEZ33_00955</name>
</gene>
<name>A0A5R9EGN6_9LACT</name>